<feature type="domain" description="Xylose isomerase-like TIM barrel" evidence="1">
    <location>
        <begin position="23"/>
        <end position="243"/>
    </location>
</feature>
<gene>
    <name evidence="2" type="ORF">SKA53_06587</name>
</gene>
<accession>A3V7V0</accession>
<proteinExistence type="predicted"/>
<dbReference type="InterPro" id="IPR050312">
    <property type="entry name" value="IolE/XylAMocC-like"/>
</dbReference>
<dbReference type="HOGENOM" id="CLU_035063_4_0_5"/>
<protein>
    <recommendedName>
        <fullName evidence="1">Xylose isomerase-like TIM barrel domain-containing protein</fullName>
    </recommendedName>
</protein>
<dbReference type="AlphaFoldDB" id="A3V7V0"/>
<dbReference type="InterPro" id="IPR036237">
    <property type="entry name" value="Xyl_isomerase-like_sf"/>
</dbReference>
<evidence type="ECO:0000313" key="3">
    <source>
        <dbReference type="Proteomes" id="UP000004507"/>
    </source>
</evidence>
<evidence type="ECO:0000259" key="1">
    <source>
        <dbReference type="Pfam" id="PF01261"/>
    </source>
</evidence>
<dbReference type="eggNOG" id="COG1082">
    <property type="taxonomic scope" value="Bacteria"/>
</dbReference>
<dbReference type="Pfam" id="PF01261">
    <property type="entry name" value="AP_endonuc_2"/>
    <property type="match status" value="1"/>
</dbReference>
<organism evidence="2 3">
    <name type="scientific">Yoonia vestfoldensis SKA53</name>
    <dbReference type="NCBI Taxonomy" id="314232"/>
    <lineage>
        <taxon>Bacteria</taxon>
        <taxon>Pseudomonadati</taxon>
        <taxon>Pseudomonadota</taxon>
        <taxon>Alphaproteobacteria</taxon>
        <taxon>Rhodobacterales</taxon>
        <taxon>Paracoccaceae</taxon>
        <taxon>Yoonia</taxon>
    </lineage>
</organism>
<dbReference type="OrthoDB" id="9072761at2"/>
<dbReference type="STRING" id="314232.SKA53_06587"/>
<dbReference type="SUPFAM" id="SSF51658">
    <property type="entry name" value="Xylose isomerase-like"/>
    <property type="match status" value="1"/>
</dbReference>
<dbReference type="EMBL" id="AAMS01000007">
    <property type="protein sequence ID" value="EAQ05750.1"/>
    <property type="molecule type" value="Genomic_DNA"/>
</dbReference>
<sequence length="267" mass="28577">MTRALSLAHLTLLELPPPEFISVAAQAGFDAVGLRLIAVTETTAGYALMDDPQMLRDTLRALKQTGLRVNDIEFVRLTPAFDPQKLIGFLQTGAELGAKYIVTAPYDPDLGRLADNLAGFADLAAGFGLKPVLEFFPWTNVPDFQTALQIVQASGASNIGVLVDTLHFDRSGSLLSDLAATDPALLPFIHLCDAPVHPPYTQEALLHTARGARLIAGQGAIALRDILAQLPQDIAIAVEVPLEHRAGLSAQAVAQAIFDHTQAYLRT</sequence>
<dbReference type="InterPro" id="IPR013022">
    <property type="entry name" value="Xyl_isomerase-like_TIM-brl"/>
</dbReference>
<comment type="caution">
    <text evidence="2">The sequence shown here is derived from an EMBL/GenBank/DDBJ whole genome shotgun (WGS) entry which is preliminary data.</text>
</comment>
<keyword evidence="3" id="KW-1185">Reference proteome</keyword>
<evidence type="ECO:0000313" key="2">
    <source>
        <dbReference type="EMBL" id="EAQ05750.1"/>
    </source>
</evidence>
<dbReference type="Gene3D" id="3.20.20.150">
    <property type="entry name" value="Divalent-metal-dependent TIM barrel enzymes"/>
    <property type="match status" value="1"/>
</dbReference>
<dbReference type="PANTHER" id="PTHR12110">
    <property type="entry name" value="HYDROXYPYRUVATE ISOMERASE"/>
    <property type="match status" value="1"/>
</dbReference>
<name>A3V7V0_9RHOB</name>
<dbReference type="PANTHER" id="PTHR12110:SF48">
    <property type="entry name" value="BLL3656 PROTEIN"/>
    <property type="match status" value="1"/>
</dbReference>
<reference evidence="2 3" key="1">
    <citation type="submission" date="2006-01" db="EMBL/GenBank/DDBJ databases">
        <authorList>
            <person name="Hagstrom A."/>
            <person name="Ferriera S."/>
            <person name="Johnson J."/>
            <person name="Kravitz S."/>
            <person name="Halpern A."/>
            <person name="Remington K."/>
            <person name="Beeson K."/>
            <person name="Tran B."/>
            <person name="Rogers Y.-H."/>
            <person name="Friedman R."/>
            <person name="Venter J.C."/>
        </authorList>
    </citation>
    <scope>NUCLEOTIDE SEQUENCE [LARGE SCALE GENOMIC DNA]</scope>
    <source>
        <strain evidence="2 3">SKA53</strain>
    </source>
</reference>
<dbReference type="RefSeq" id="WP_007205270.1">
    <property type="nucleotide sequence ID" value="NZ_CH672414.1"/>
</dbReference>
<dbReference type="Proteomes" id="UP000004507">
    <property type="component" value="Unassembled WGS sequence"/>
</dbReference>